<sequence length="92" mass="10268">MKVPAAFGLITLFLGTALGQNYPECTRELLRTDDCAAVANPNACYNQFRWSARTLSCIDGENDTQRKQRACKCCSCVGTVMCNWVTQNRYCS</sequence>
<dbReference type="Proteomes" id="UP000724584">
    <property type="component" value="Unassembled WGS sequence"/>
</dbReference>
<protein>
    <submittedName>
        <fullName evidence="1">Uncharacterized protein</fullName>
    </submittedName>
</protein>
<organism evidence="1 2">
    <name type="scientific">Chaetomium tenue</name>
    <dbReference type="NCBI Taxonomy" id="1854479"/>
    <lineage>
        <taxon>Eukaryota</taxon>
        <taxon>Fungi</taxon>
        <taxon>Dikarya</taxon>
        <taxon>Ascomycota</taxon>
        <taxon>Pezizomycotina</taxon>
        <taxon>Sordariomycetes</taxon>
        <taxon>Sordariomycetidae</taxon>
        <taxon>Sordariales</taxon>
        <taxon>Chaetomiaceae</taxon>
        <taxon>Chaetomium</taxon>
    </lineage>
</organism>
<comment type="caution">
    <text evidence="1">The sequence shown here is derived from an EMBL/GenBank/DDBJ whole genome shotgun (WGS) entry which is preliminary data.</text>
</comment>
<evidence type="ECO:0000313" key="2">
    <source>
        <dbReference type="Proteomes" id="UP000724584"/>
    </source>
</evidence>
<dbReference type="EMBL" id="JAGIZQ010000001">
    <property type="protein sequence ID" value="KAH6651248.1"/>
    <property type="molecule type" value="Genomic_DNA"/>
</dbReference>
<gene>
    <name evidence="1" type="ORF">F5144DRAFT_477367</name>
</gene>
<keyword evidence="2" id="KW-1185">Reference proteome</keyword>
<name>A0ACB7PT58_9PEZI</name>
<reference evidence="1 2" key="1">
    <citation type="journal article" date="2021" name="Nat. Commun.">
        <title>Genetic determinants of endophytism in the Arabidopsis root mycobiome.</title>
        <authorList>
            <person name="Mesny F."/>
            <person name="Miyauchi S."/>
            <person name="Thiergart T."/>
            <person name="Pickel B."/>
            <person name="Atanasova L."/>
            <person name="Karlsson M."/>
            <person name="Huettel B."/>
            <person name="Barry K.W."/>
            <person name="Haridas S."/>
            <person name="Chen C."/>
            <person name="Bauer D."/>
            <person name="Andreopoulos W."/>
            <person name="Pangilinan J."/>
            <person name="LaButti K."/>
            <person name="Riley R."/>
            <person name="Lipzen A."/>
            <person name="Clum A."/>
            <person name="Drula E."/>
            <person name="Henrissat B."/>
            <person name="Kohler A."/>
            <person name="Grigoriev I.V."/>
            <person name="Martin F.M."/>
            <person name="Hacquard S."/>
        </authorList>
    </citation>
    <scope>NUCLEOTIDE SEQUENCE [LARGE SCALE GENOMIC DNA]</scope>
    <source>
        <strain evidence="1 2">MPI-SDFR-AT-0079</strain>
    </source>
</reference>
<evidence type="ECO:0000313" key="1">
    <source>
        <dbReference type="EMBL" id="KAH6651248.1"/>
    </source>
</evidence>
<accession>A0ACB7PT58</accession>
<proteinExistence type="predicted"/>